<proteinExistence type="predicted"/>
<dbReference type="AlphaFoldDB" id="A0A7T8GSQ7"/>
<dbReference type="EMBL" id="CP045901">
    <property type="protein sequence ID" value="QQP37114.1"/>
    <property type="molecule type" value="Genomic_DNA"/>
</dbReference>
<organism evidence="2 3">
    <name type="scientific">Caligus rogercresseyi</name>
    <name type="common">Sea louse</name>
    <dbReference type="NCBI Taxonomy" id="217165"/>
    <lineage>
        <taxon>Eukaryota</taxon>
        <taxon>Metazoa</taxon>
        <taxon>Ecdysozoa</taxon>
        <taxon>Arthropoda</taxon>
        <taxon>Crustacea</taxon>
        <taxon>Multicrustacea</taxon>
        <taxon>Hexanauplia</taxon>
        <taxon>Copepoda</taxon>
        <taxon>Siphonostomatoida</taxon>
        <taxon>Caligidae</taxon>
        <taxon>Caligus</taxon>
    </lineage>
</organism>
<accession>A0A7T8GSQ7</accession>
<reference evidence="3" key="1">
    <citation type="submission" date="2021-01" db="EMBL/GenBank/DDBJ databases">
        <title>Caligus Genome Assembly.</title>
        <authorList>
            <person name="Gallardo-Escarate C."/>
        </authorList>
    </citation>
    <scope>NUCLEOTIDE SEQUENCE [LARGE SCALE GENOMIC DNA]</scope>
</reference>
<feature type="region of interest" description="Disordered" evidence="1">
    <location>
        <begin position="1"/>
        <end position="150"/>
    </location>
</feature>
<keyword evidence="3" id="KW-1185">Reference proteome</keyword>
<feature type="non-terminal residue" evidence="2">
    <location>
        <position position="1"/>
    </location>
</feature>
<gene>
    <name evidence="2" type="ORF">FKW44_017296</name>
</gene>
<dbReference type="Proteomes" id="UP000595437">
    <property type="component" value="Chromosome 12"/>
</dbReference>
<protein>
    <submittedName>
        <fullName evidence="2">Uncharacterized protein</fullName>
    </submittedName>
</protein>
<evidence type="ECO:0000313" key="3">
    <source>
        <dbReference type="Proteomes" id="UP000595437"/>
    </source>
</evidence>
<feature type="non-terminal residue" evidence="2">
    <location>
        <position position="150"/>
    </location>
</feature>
<name>A0A7T8GSQ7_CALRO</name>
<feature type="compositionally biased region" description="Basic residues" evidence="1">
    <location>
        <begin position="108"/>
        <end position="121"/>
    </location>
</feature>
<feature type="compositionally biased region" description="Basic and acidic residues" evidence="1">
    <location>
        <begin position="130"/>
        <end position="141"/>
    </location>
</feature>
<evidence type="ECO:0000256" key="1">
    <source>
        <dbReference type="SAM" id="MobiDB-lite"/>
    </source>
</evidence>
<sequence length="150" mass="17124">KDSREGLKTRGSYLEEDVSSEVVLPPQSLRRLKDSSSSSKSPIPILEDSFAPKRIEYSLSMHHRRPARSKEDRRRGSSVSRLLPPPSSSSSSSSDEESSSLQHESYSRYRRRRRKKRKNKRVTATASPEHIYHTIDSEGTRSKSSSYELT</sequence>
<feature type="compositionally biased region" description="Low complexity" evidence="1">
    <location>
        <begin position="77"/>
        <end position="104"/>
    </location>
</feature>
<evidence type="ECO:0000313" key="2">
    <source>
        <dbReference type="EMBL" id="QQP37114.1"/>
    </source>
</evidence>